<gene>
    <name evidence="3" type="ORF">GCM10011515_05410</name>
</gene>
<dbReference type="InterPro" id="IPR024402">
    <property type="entry name" value="DUF2726"/>
</dbReference>
<dbReference type="Pfam" id="PF10881">
    <property type="entry name" value="DUF2726"/>
    <property type="match status" value="1"/>
</dbReference>
<comment type="caution">
    <text evidence="3">The sequence shown here is derived from an EMBL/GenBank/DDBJ whole genome shotgun (WGS) entry which is preliminary data.</text>
</comment>
<accession>A0ABQ1S0P3</accession>
<protein>
    <recommendedName>
        <fullName evidence="2">DUF2726 domain-containing protein</fullName>
    </recommendedName>
</protein>
<keyword evidence="1" id="KW-0812">Transmembrane</keyword>
<keyword evidence="1" id="KW-1133">Transmembrane helix</keyword>
<feature type="domain" description="DUF2726" evidence="2">
    <location>
        <begin position="88"/>
        <end position="204"/>
    </location>
</feature>
<feature type="transmembrane region" description="Helical" evidence="1">
    <location>
        <begin position="12"/>
        <end position="33"/>
    </location>
</feature>
<dbReference type="RefSeq" id="WP_229658406.1">
    <property type="nucleotide sequence ID" value="NZ_BMKL01000001.1"/>
</dbReference>
<name>A0ABQ1S0P3_9SPHN</name>
<dbReference type="Proteomes" id="UP000619041">
    <property type="component" value="Unassembled WGS sequence"/>
</dbReference>
<keyword evidence="4" id="KW-1185">Reference proteome</keyword>
<reference evidence="4" key="1">
    <citation type="journal article" date="2019" name="Int. J. Syst. Evol. Microbiol.">
        <title>The Global Catalogue of Microorganisms (GCM) 10K type strain sequencing project: providing services to taxonomists for standard genome sequencing and annotation.</title>
        <authorList>
            <consortium name="The Broad Institute Genomics Platform"/>
            <consortium name="The Broad Institute Genome Sequencing Center for Infectious Disease"/>
            <person name="Wu L."/>
            <person name="Ma J."/>
        </authorList>
    </citation>
    <scope>NUCLEOTIDE SEQUENCE [LARGE SCALE GENOMIC DNA]</scope>
    <source>
        <strain evidence="4">CGMCC 1.15959</strain>
    </source>
</reference>
<keyword evidence="1" id="KW-0472">Membrane</keyword>
<evidence type="ECO:0000313" key="4">
    <source>
        <dbReference type="Proteomes" id="UP000619041"/>
    </source>
</evidence>
<sequence length="221" mass="23902">MISDLLALLDKPLVLLIVMTVGGVIGIALEGTLNRIDREKRRAYWRGRNAANGKRGAKFVPIKEPEVQAADFAADQLKAVSKASFSARALLNRPEAAVFKALDKAVIERNPGWQVMAQVSLGEFLASPDKDAYFAINSKRVDFALMDENARVVHALEYQGNGHHLGISAAARDAVKKEALRKAGIGYHEVVAGHTTAGELRRLVAKLVPLAGCEPQAQRTG</sequence>
<evidence type="ECO:0000259" key="2">
    <source>
        <dbReference type="Pfam" id="PF10881"/>
    </source>
</evidence>
<dbReference type="EMBL" id="BMKL01000001">
    <property type="protein sequence ID" value="GGD88662.1"/>
    <property type="molecule type" value="Genomic_DNA"/>
</dbReference>
<evidence type="ECO:0000256" key="1">
    <source>
        <dbReference type="SAM" id="Phobius"/>
    </source>
</evidence>
<proteinExistence type="predicted"/>
<organism evidence="3 4">
    <name type="scientific">Tsuneonella deserti</name>
    <dbReference type="NCBI Taxonomy" id="2035528"/>
    <lineage>
        <taxon>Bacteria</taxon>
        <taxon>Pseudomonadati</taxon>
        <taxon>Pseudomonadota</taxon>
        <taxon>Alphaproteobacteria</taxon>
        <taxon>Sphingomonadales</taxon>
        <taxon>Erythrobacteraceae</taxon>
        <taxon>Tsuneonella</taxon>
    </lineage>
</organism>
<evidence type="ECO:0000313" key="3">
    <source>
        <dbReference type="EMBL" id="GGD88662.1"/>
    </source>
</evidence>